<name>A0A3L8SX20_CHLGU</name>
<feature type="region of interest" description="Disordered" evidence="1">
    <location>
        <begin position="1"/>
        <end position="37"/>
    </location>
</feature>
<reference evidence="2 3" key="1">
    <citation type="journal article" date="2018" name="Proc. R. Soc. B">
        <title>A non-coding region near Follistatin controls head colour polymorphism in the Gouldian finch.</title>
        <authorList>
            <person name="Toomey M.B."/>
            <person name="Marques C.I."/>
            <person name="Andrade P."/>
            <person name="Araujo P.M."/>
            <person name="Sabatino S."/>
            <person name="Gazda M.A."/>
            <person name="Afonso S."/>
            <person name="Lopes R.J."/>
            <person name="Corbo J.C."/>
            <person name="Carneiro M."/>
        </authorList>
    </citation>
    <scope>NUCLEOTIDE SEQUENCE [LARGE SCALE GENOMIC DNA]</scope>
    <source>
        <strain evidence="2">Red01</strain>
        <tissue evidence="2">Muscle</tissue>
    </source>
</reference>
<dbReference type="OrthoDB" id="10569532at2759"/>
<dbReference type="AlphaFoldDB" id="A0A3L8SX20"/>
<evidence type="ECO:0000313" key="3">
    <source>
        <dbReference type="Proteomes" id="UP000276834"/>
    </source>
</evidence>
<evidence type="ECO:0000313" key="2">
    <source>
        <dbReference type="EMBL" id="RLW10396.1"/>
    </source>
</evidence>
<sequence>MEFGLSDTDGIQTDEKMRSRHSNHVQPGQDASLADENDCAEPATILSAKQCKCKEKEERMIDRRYRHAQSLLECRVHLGELQVLGVFGNLQPETWHWPQAETAHSGPTDTLGSMSQSRCDRHLGEWQLQR</sequence>
<feature type="non-terminal residue" evidence="2">
    <location>
        <position position="130"/>
    </location>
</feature>
<protein>
    <submittedName>
        <fullName evidence="2">Uncharacterized protein</fullName>
    </submittedName>
</protein>
<evidence type="ECO:0000256" key="1">
    <source>
        <dbReference type="SAM" id="MobiDB-lite"/>
    </source>
</evidence>
<gene>
    <name evidence="2" type="ORF">DV515_00001958</name>
</gene>
<organism evidence="2 3">
    <name type="scientific">Chloebia gouldiae</name>
    <name type="common">Gouldian finch</name>
    <name type="synonym">Erythrura gouldiae</name>
    <dbReference type="NCBI Taxonomy" id="44316"/>
    <lineage>
        <taxon>Eukaryota</taxon>
        <taxon>Metazoa</taxon>
        <taxon>Chordata</taxon>
        <taxon>Craniata</taxon>
        <taxon>Vertebrata</taxon>
        <taxon>Euteleostomi</taxon>
        <taxon>Archelosauria</taxon>
        <taxon>Archosauria</taxon>
        <taxon>Dinosauria</taxon>
        <taxon>Saurischia</taxon>
        <taxon>Theropoda</taxon>
        <taxon>Coelurosauria</taxon>
        <taxon>Aves</taxon>
        <taxon>Neognathae</taxon>
        <taxon>Neoaves</taxon>
        <taxon>Telluraves</taxon>
        <taxon>Australaves</taxon>
        <taxon>Passeriformes</taxon>
        <taxon>Passeroidea</taxon>
        <taxon>Passeridae</taxon>
        <taxon>Chloebia</taxon>
    </lineage>
</organism>
<comment type="caution">
    <text evidence="2">The sequence shown here is derived from an EMBL/GenBank/DDBJ whole genome shotgun (WGS) entry which is preliminary data.</text>
</comment>
<proteinExistence type="predicted"/>
<dbReference type="Proteomes" id="UP000276834">
    <property type="component" value="Unassembled WGS sequence"/>
</dbReference>
<accession>A0A3L8SX20</accession>
<dbReference type="EMBL" id="QUSF01000004">
    <property type="protein sequence ID" value="RLW10396.1"/>
    <property type="molecule type" value="Genomic_DNA"/>
</dbReference>
<keyword evidence="3" id="KW-1185">Reference proteome</keyword>